<dbReference type="PANTHER" id="PTHR24183">
    <property type="entry name" value="FIBRONECTIN TYPE 3 AND ANKYRIN REPEAT DOMAINS PROTEIN 1"/>
    <property type="match status" value="1"/>
</dbReference>
<accession>A0A371YNE7</accession>
<evidence type="ECO:0000256" key="2">
    <source>
        <dbReference type="SAM" id="SignalP"/>
    </source>
</evidence>
<feature type="chain" id="PRO_5016918619" evidence="2">
    <location>
        <begin position="23"/>
        <end position="160"/>
    </location>
</feature>
<feature type="repeat" description="ANK" evidence="1">
    <location>
        <begin position="72"/>
        <end position="104"/>
    </location>
</feature>
<evidence type="ECO:0000313" key="4">
    <source>
        <dbReference type="Proteomes" id="UP000240957"/>
    </source>
</evidence>
<feature type="signal peptide" evidence="2">
    <location>
        <begin position="1"/>
        <end position="22"/>
    </location>
</feature>
<dbReference type="SUPFAM" id="SSF48403">
    <property type="entry name" value="Ankyrin repeat"/>
    <property type="match status" value="1"/>
</dbReference>
<dbReference type="AlphaFoldDB" id="A0A371YNE7"/>
<dbReference type="OrthoDB" id="307920at2"/>
<dbReference type="SMART" id="SM00248">
    <property type="entry name" value="ANK"/>
    <property type="match status" value="3"/>
</dbReference>
<proteinExistence type="predicted"/>
<dbReference type="Pfam" id="PF12796">
    <property type="entry name" value="Ank_2"/>
    <property type="match status" value="1"/>
</dbReference>
<evidence type="ECO:0000313" key="3">
    <source>
        <dbReference type="EMBL" id="RFC82989.1"/>
    </source>
</evidence>
<dbReference type="Gene3D" id="1.25.40.20">
    <property type="entry name" value="Ankyrin repeat-containing domain"/>
    <property type="match status" value="1"/>
</dbReference>
<gene>
    <name evidence="3" type="ORF">C9E89_013905</name>
</gene>
<keyword evidence="1" id="KW-0040">ANK repeat</keyword>
<comment type="caution">
    <text evidence="3">The sequence shown here is derived from an EMBL/GenBank/DDBJ whole genome shotgun (WGS) entry which is preliminary data.</text>
</comment>
<organism evidence="3 4">
    <name type="scientific">Acinetobacter sichuanensis</name>
    <dbReference type="NCBI Taxonomy" id="2136183"/>
    <lineage>
        <taxon>Bacteria</taxon>
        <taxon>Pseudomonadati</taxon>
        <taxon>Pseudomonadota</taxon>
        <taxon>Gammaproteobacteria</taxon>
        <taxon>Moraxellales</taxon>
        <taxon>Moraxellaceae</taxon>
        <taxon>Acinetobacter</taxon>
    </lineage>
</organism>
<keyword evidence="2" id="KW-0732">Signal</keyword>
<dbReference type="PANTHER" id="PTHR24183:SF1">
    <property type="entry name" value="FIBRONECTIN TYPE 3 AND ANKYRIN REPEAT DOMAINS PROTEIN 1"/>
    <property type="match status" value="1"/>
</dbReference>
<protein>
    <submittedName>
        <fullName evidence="3">Ankyrin repeat domain-containing protein</fullName>
    </submittedName>
</protein>
<name>A0A371YNE7_9GAMM</name>
<dbReference type="PROSITE" id="PS50297">
    <property type="entry name" value="ANK_REP_REGION"/>
    <property type="match status" value="1"/>
</dbReference>
<reference evidence="3 4" key="1">
    <citation type="submission" date="2018-08" db="EMBL/GenBank/DDBJ databases">
        <title>The draft genome of Acinetobacter sichuanensis strain WCHAc060041.</title>
        <authorList>
            <person name="Qin J."/>
            <person name="Feng Y."/>
            <person name="Zong Z."/>
        </authorList>
    </citation>
    <scope>NUCLEOTIDE SEQUENCE [LARGE SCALE GENOMIC DNA]</scope>
    <source>
        <strain evidence="3 4">WCHAc060041</strain>
    </source>
</reference>
<evidence type="ECO:0000256" key="1">
    <source>
        <dbReference type="PROSITE-ProRule" id="PRU00023"/>
    </source>
</evidence>
<dbReference type="InterPro" id="IPR036770">
    <property type="entry name" value="Ankyrin_rpt-contain_sf"/>
</dbReference>
<dbReference type="PROSITE" id="PS50088">
    <property type="entry name" value="ANK_REPEAT"/>
    <property type="match status" value="1"/>
</dbReference>
<dbReference type="Proteomes" id="UP000240957">
    <property type="component" value="Unassembled WGS sequence"/>
</dbReference>
<sequence length="160" mass="17832">MLSLLSIVMMTLLTLGISAVSAQEIEQEQAKVTQHAQNELIDLFFAAARTGNNEVIKEFLEHGFPVDVQNQQGFTALMMATYYGHQNTVTTLLEHGANRCVRDQKGHTALMGAIVKAEWLIAKQLKKVDCDVQAKQTGLLTIEEFAKVFGQLDQLKKLDR</sequence>
<dbReference type="InterPro" id="IPR002110">
    <property type="entry name" value="Ankyrin_rpt"/>
</dbReference>
<dbReference type="EMBL" id="PYIX02000024">
    <property type="protein sequence ID" value="RFC82989.1"/>
    <property type="molecule type" value="Genomic_DNA"/>
</dbReference>